<dbReference type="GO" id="GO:0009380">
    <property type="term" value="C:excinuclease repair complex"/>
    <property type="evidence" value="ECO:0007669"/>
    <property type="project" value="InterPro"/>
</dbReference>
<dbReference type="GeneID" id="65345099"/>
<dbReference type="FunFam" id="3.40.1440.10:FF:000001">
    <property type="entry name" value="UvrABC system protein C"/>
    <property type="match status" value="1"/>
</dbReference>
<dbReference type="EMBL" id="LT629804">
    <property type="protein sequence ID" value="SDU80961.1"/>
    <property type="molecule type" value="Genomic_DNA"/>
</dbReference>
<dbReference type="Pfam" id="PF01541">
    <property type="entry name" value="GIY-YIG"/>
    <property type="match status" value="1"/>
</dbReference>
<evidence type="ECO:0000313" key="11">
    <source>
        <dbReference type="EMBL" id="SDU80961.1"/>
    </source>
</evidence>
<dbReference type="Pfam" id="PF14520">
    <property type="entry name" value="HHH_5"/>
    <property type="match status" value="1"/>
</dbReference>
<evidence type="ECO:0000259" key="10">
    <source>
        <dbReference type="PROSITE" id="PS50165"/>
    </source>
</evidence>
<evidence type="ECO:0000256" key="4">
    <source>
        <dbReference type="ARBA" id="ARBA00022881"/>
    </source>
</evidence>
<keyword evidence="4 6" id="KW-0267">Excision nuclease</keyword>
<dbReference type="NCBIfam" id="TIGR00194">
    <property type="entry name" value="uvrC"/>
    <property type="match status" value="1"/>
</dbReference>
<dbReference type="Pfam" id="PF02151">
    <property type="entry name" value="UVR"/>
    <property type="match status" value="1"/>
</dbReference>
<dbReference type="Proteomes" id="UP000214355">
    <property type="component" value="Chromosome I"/>
</dbReference>
<dbReference type="SUPFAM" id="SSF82771">
    <property type="entry name" value="GIY-YIG endonuclease"/>
    <property type="match status" value="1"/>
</dbReference>
<evidence type="ECO:0000259" key="9">
    <source>
        <dbReference type="PROSITE" id="PS50164"/>
    </source>
</evidence>
<keyword evidence="6" id="KW-0742">SOS response</keyword>
<dbReference type="Gene3D" id="3.40.1440.10">
    <property type="entry name" value="GIY-YIG endonuclease"/>
    <property type="match status" value="1"/>
</dbReference>
<dbReference type="Gene3D" id="3.30.420.340">
    <property type="entry name" value="UvrC, RNAse H endonuclease domain"/>
    <property type="match status" value="1"/>
</dbReference>
<dbReference type="Gene3D" id="4.10.860.10">
    <property type="entry name" value="UVR domain"/>
    <property type="match status" value="1"/>
</dbReference>
<dbReference type="InterPro" id="IPR036876">
    <property type="entry name" value="UVR_dom_sf"/>
</dbReference>
<protein>
    <recommendedName>
        <fullName evidence="6">UvrABC system protein C</fullName>
        <shortName evidence="6">Protein UvrC</shortName>
    </recommendedName>
    <alternativeName>
        <fullName evidence="6">Excinuclease ABC subunit C</fullName>
    </alternativeName>
</protein>
<evidence type="ECO:0000256" key="6">
    <source>
        <dbReference type="HAMAP-Rule" id="MF_00203"/>
    </source>
</evidence>
<evidence type="ECO:0000256" key="2">
    <source>
        <dbReference type="ARBA" id="ARBA00022763"/>
    </source>
</evidence>
<organism evidence="11 12">
    <name type="scientific">Arcanobacterium phocae</name>
    <dbReference type="NCBI Taxonomy" id="131112"/>
    <lineage>
        <taxon>Bacteria</taxon>
        <taxon>Bacillati</taxon>
        <taxon>Actinomycetota</taxon>
        <taxon>Actinomycetes</taxon>
        <taxon>Actinomycetales</taxon>
        <taxon>Actinomycetaceae</taxon>
        <taxon>Arcanobacterium</taxon>
    </lineage>
</organism>
<feature type="region of interest" description="Disordered" evidence="7">
    <location>
        <begin position="485"/>
        <end position="509"/>
    </location>
</feature>
<dbReference type="PROSITE" id="PS50164">
    <property type="entry name" value="GIY_YIG"/>
    <property type="match status" value="1"/>
</dbReference>
<keyword evidence="3 6" id="KW-0228">DNA excision</keyword>
<sequence>MADPQSYRPTDIPANPGVYRFIDDEGRVIYVGKASSLRNRLSNYFQDPAQLHPRTRAMVFTAVEVKWVVVGSEIEALTLEYAWIKEFAPRFNVMYRDDKSYPYLAITMSEQFPRVLVTRNAHRRKDKYYGPYTKVWAVREALDLLLRVFPMRSCTKGVFNSAHRTGRPCLNGYIDKCAAPCIGRISETEHRQIAKDMISFLDGSGEKLIKQKTAEMNQAAADYDFERAARLRDDISALTTVAERNTVVLEHDVDADIFGLEFDELEASVQVFFVRGGRIRGQRGWVTTVEDLGEAELLNQLLLQVYGMYAASPSSSKRSQARSVDDVEHTATDAIPREIWVPSQPTDSEALTAWLSELRGAGVRIRTPQRGPKAQLTETVHTNAVQALQRHKIQRAGDITERSQALEELRDGLELERAPLRIECYDISHTQGTHQVGSMVVFEDALAKKSDYRHFIVRGPDGNGARDDTAAMDEVLRRRLSRLTAGAPADDASDDEPLTSGNDVTDNKPRRFAYRPDLIVVDGGLPQVNAAQRVVDELGADVMIIGLAKRLEEIWIPGEEFPVILSRSSPALRLLQYLRDESHRFAITFHRKKRSKAMTRSALDDVPGLGPAKQKALLKHFGSLAKIKAASREELLRAPGIGPALADALTSQLAKNDQELAG</sequence>
<dbReference type="CDD" id="cd10434">
    <property type="entry name" value="GIY-YIG_UvrC_Cho"/>
    <property type="match status" value="1"/>
</dbReference>
<dbReference type="GO" id="GO:0009381">
    <property type="term" value="F:excinuclease ABC activity"/>
    <property type="evidence" value="ECO:0007669"/>
    <property type="project" value="UniProtKB-UniRule"/>
</dbReference>
<keyword evidence="12" id="KW-1185">Reference proteome</keyword>
<evidence type="ECO:0000256" key="7">
    <source>
        <dbReference type="SAM" id="MobiDB-lite"/>
    </source>
</evidence>
<comment type="subunit">
    <text evidence="6">Interacts with UvrB in an incision complex.</text>
</comment>
<dbReference type="InterPro" id="IPR035901">
    <property type="entry name" value="GIY-YIG_endonuc_sf"/>
</dbReference>
<evidence type="ECO:0000259" key="8">
    <source>
        <dbReference type="PROSITE" id="PS50151"/>
    </source>
</evidence>
<comment type="subcellular location">
    <subcellularLocation>
        <location evidence="6">Cytoplasm</location>
    </subcellularLocation>
</comment>
<evidence type="ECO:0000256" key="5">
    <source>
        <dbReference type="ARBA" id="ARBA00023204"/>
    </source>
</evidence>
<dbReference type="GO" id="GO:0006289">
    <property type="term" value="P:nucleotide-excision repair"/>
    <property type="evidence" value="ECO:0007669"/>
    <property type="project" value="UniProtKB-UniRule"/>
</dbReference>
<dbReference type="InterPro" id="IPR050066">
    <property type="entry name" value="UvrABC_protein_C"/>
</dbReference>
<comment type="function">
    <text evidence="6">The UvrABC repair system catalyzes the recognition and processing of DNA lesions. UvrC both incises the 5' and 3' sides of the lesion. The N-terminal half is responsible for the 3' incision and the C-terminal half is responsible for the 5' incision.</text>
</comment>
<keyword evidence="5 6" id="KW-0234">DNA repair</keyword>
<dbReference type="InterPro" id="IPR004791">
    <property type="entry name" value="UvrC"/>
</dbReference>
<dbReference type="SMART" id="SM00278">
    <property type="entry name" value="HhH1"/>
    <property type="match status" value="2"/>
</dbReference>
<dbReference type="InterPro" id="IPR038476">
    <property type="entry name" value="UvrC_RNase_H_dom_sf"/>
</dbReference>
<dbReference type="NCBIfam" id="NF001824">
    <property type="entry name" value="PRK00558.1-5"/>
    <property type="match status" value="1"/>
</dbReference>
<dbReference type="OrthoDB" id="9804933at2"/>
<dbReference type="Pfam" id="PF08459">
    <property type="entry name" value="UvrC_RNaseH_dom"/>
    <property type="match status" value="1"/>
</dbReference>
<gene>
    <name evidence="6" type="primary">uvrC</name>
    <name evidence="11" type="ORF">SAMN04489737_1368</name>
</gene>
<dbReference type="PANTHER" id="PTHR30562">
    <property type="entry name" value="UVRC/OXIDOREDUCTASE"/>
    <property type="match status" value="1"/>
</dbReference>
<dbReference type="Pfam" id="PF22920">
    <property type="entry name" value="UvrC_RNaseH"/>
    <property type="match status" value="1"/>
</dbReference>
<keyword evidence="1 6" id="KW-0963">Cytoplasm</keyword>
<dbReference type="GO" id="GO:0009432">
    <property type="term" value="P:SOS response"/>
    <property type="evidence" value="ECO:0007669"/>
    <property type="project" value="UniProtKB-UniRule"/>
</dbReference>
<dbReference type="InterPro" id="IPR010994">
    <property type="entry name" value="RuvA_2-like"/>
</dbReference>
<dbReference type="HAMAP" id="MF_00203">
    <property type="entry name" value="UvrC"/>
    <property type="match status" value="1"/>
</dbReference>
<evidence type="ECO:0000256" key="3">
    <source>
        <dbReference type="ARBA" id="ARBA00022769"/>
    </source>
</evidence>
<dbReference type="InterPro" id="IPR001943">
    <property type="entry name" value="UVR_dom"/>
</dbReference>
<dbReference type="SUPFAM" id="SSF47781">
    <property type="entry name" value="RuvA domain 2-like"/>
    <property type="match status" value="1"/>
</dbReference>
<feature type="domain" description="GIY-YIG" evidence="9">
    <location>
        <begin position="14"/>
        <end position="93"/>
    </location>
</feature>
<dbReference type="SMART" id="SM00465">
    <property type="entry name" value="GIYc"/>
    <property type="match status" value="1"/>
</dbReference>
<dbReference type="PROSITE" id="PS50165">
    <property type="entry name" value="UVRC"/>
    <property type="match status" value="1"/>
</dbReference>
<comment type="similarity">
    <text evidence="6">Belongs to the UvrC family.</text>
</comment>
<dbReference type="InterPro" id="IPR003583">
    <property type="entry name" value="Hlx-hairpin-Hlx_DNA-bd_motif"/>
</dbReference>
<feature type="domain" description="UvrC family homology region profile" evidence="10">
    <location>
        <begin position="257"/>
        <end position="535"/>
    </location>
</feature>
<dbReference type="RefSeq" id="WP_091281404.1">
    <property type="nucleotide sequence ID" value="NZ_JABAOR010000005.1"/>
</dbReference>
<reference evidence="12" key="1">
    <citation type="submission" date="2016-10" db="EMBL/GenBank/DDBJ databases">
        <authorList>
            <person name="Varghese N."/>
            <person name="Submissions S."/>
        </authorList>
    </citation>
    <scope>NUCLEOTIDE SEQUENCE [LARGE SCALE GENOMIC DNA]</scope>
    <source>
        <strain evidence="12">DSM 10002</strain>
    </source>
</reference>
<dbReference type="SUPFAM" id="SSF46600">
    <property type="entry name" value="C-terminal UvrC-binding domain of UvrB"/>
    <property type="match status" value="1"/>
</dbReference>
<dbReference type="InterPro" id="IPR000305">
    <property type="entry name" value="GIY-YIG_endonuc"/>
</dbReference>
<dbReference type="AlphaFoldDB" id="A0A1H2LK68"/>
<dbReference type="GO" id="GO:0003677">
    <property type="term" value="F:DNA binding"/>
    <property type="evidence" value="ECO:0007669"/>
    <property type="project" value="UniProtKB-UniRule"/>
</dbReference>
<dbReference type="InterPro" id="IPR047296">
    <property type="entry name" value="GIY-YIG_UvrC_Cho"/>
</dbReference>
<dbReference type="PANTHER" id="PTHR30562:SF1">
    <property type="entry name" value="UVRABC SYSTEM PROTEIN C"/>
    <property type="match status" value="1"/>
</dbReference>
<proteinExistence type="inferred from homology"/>
<evidence type="ECO:0000256" key="1">
    <source>
        <dbReference type="ARBA" id="ARBA00022490"/>
    </source>
</evidence>
<keyword evidence="2 6" id="KW-0227">DNA damage</keyword>
<accession>A0A1H2LK68</accession>
<dbReference type="GO" id="GO:0005737">
    <property type="term" value="C:cytoplasm"/>
    <property type="evidence" value="ECO:0007669"/>
    <property type="project" value="UniProtKB-SubCell"/>
</dbReference>
<evidence type="ECO:0000313" key="12">
    <source>
        <dbReference type="Proteomes" id="UP000214355"/>
    </source>
</evidence>
<dbReference type="Gene3D" id="1.10.150.20">
    <property type="entry name" value="5' to 3' exonuclease, C-terminal subdomain"/>
    <property type="match status" value="1"/>
</dbReference>
<dbReference type="PROSITE" id="PS50151">
    <property type="entry name" value="UVR"/>
    <property type="match status" value="1"/>
</dbReference>
<name>A0A1H2LK68_9ACTO</name>
<feature type="domain" description="UVR" evidence="8">
    <location>
        <begin position="206"/>
        <end position="241"/>
    </location>
</feature>
<dbReference type="InterPro" id="IPR001162">
    <property type="entry name" value="UvrC_RNase_H_dom"/>
</dbReference>
<dbReference type="STRING" id="131112.SAMN04489737_1368"/>